<keyword evidence="3" id="KW-1185">Reference proteome</keyword>
<evidence type="ECO:0000313" key="3">
    <source>
        <dbReference type="Proteomes" id="UP000818323"/>
    </source>
</evidence>
<comment type="caution">
    <text evidence="2">The sequence shown here is derived from an EMBL/GenBank/DDBJ whole genome shotgun (WGS) entry which is preliminary data.</text>
</comment>
<gene>
    <name evidence="2" type="ORF">GR303_15585</name>
</gene>
<feature type="compositionally biased region" description="Basic residues" evidence="1">
    <location>
        <begin position="1"/>
        <end position="17"/>
    </location>
</feature>
<sequence length="92" mass="11123">MAHLKHHRYKELHRKGRTASPSIDAMMREVLHRLGDIDFQYELELDRAELRAPTPESKEHLRRRIRAAHRERREPYVELLATLRQRQHRLAA</sequence>
<proteinExistence type="predicted"/>
<evidence type="ECO:0000256" key="1">
    <source>
        <dbReference type="SAM" id="MobiDB-lite"/>
    </source>
</evidence>
<protein>
    <recommendedName>
        <fullName evidence="4">DUF465 domain-containing protein</fullName>
    </recommendedName>
</protein>
<dbReference type="Proteomes" id="UP000818323">
    <property type="component" value="Unassembled WGS sequence"/>
</dbReference>
<name>A0ABW9YZD5_9HYPH</name>
<feature type="region of interest" description="Disordered" evidence="1">
    <location>
        <begin position="1"/>
        <end position="21"/>
    </location>
</feature>
<organism evidence="2 3">
    <name type="scientific">Microvirga arsenatis</name>
    <dbReference type="NCBI Taxonomy" id="2692265"/>
    <lineage>
        <taxon>Bacteria</taxon>
        <taxon>Pseudomonadati</taxon>
        <taxon>Pseudomonadota</taxon>
        <taxon>Alphaproteobacteria</taxon>
        <taxon>Hyphomicrobiales</taxon>
        <taxon>Methylobacteriaceae</taxon>
        <taxon>Microvirga</taxon>
    </lineage>
</organism>
<dbReference type="EMBL" id="JAAAXJ010000008">
    <property type="protein sequence ID" value="NBJ25778.1"/>
    <property type="molecule type" value="Genomic_DNA"/>
</dbReference>
<accession>A0ABW9YZD5</accession>
<evidence type="ECO:0000313" key="2">
    <source>
        <dbReference type="EMBL" id="NBJ25778.1"/>
    </source>
</evidence>
<reference evidence="2 3" key="1">
    <citation type="submission" date="2020-01" db="EMBL/GenBank/DDBJ databases">
        <title>Microvirga sp. nov., an arsenate reduction bacterium isolated from Tibet hotspring sediments.</title>
        <authorList>
            <person name="Yuan C.-G."/>
        </authorList>
    </citation>
    <scope>NUCLEOTIDE SEQUENCE [LARGE SCALE GENOMIC DNA]</scope>
    <source>
        <strain evidence="2 3">SYSU G3D203</strain>
    </source>
</reference>
<evidence type="ECO:0008006" key="4">
    <source>
        <dbReference type="Google" id="ProtNLM"/>
    </source>
</evidence>
<dbReference type="RefSeq" id="WP_161723919.1">
    <property type="nucleotide sequence ID" value="NZ_JAAAXI010000011.1"/>
</dbReference>